<dbReference type="AlphaFoldDB" id="A0A2N9EJP4"/>
<reference evidence="8" key="1">
    <citation type="submission" date="2018-02" db="EMBL/GenBank/DDBJ databases">
        <authorList>
            <person name="Cohen D.B."/>
            <person name="Kent A.D."/>
        </authorList>
    </citation>
    <scope>NUCLEOTIDE SEQUENCE</scope>
</reference>
<evidence type="ECO:0000256" key="2">
    <source>
        <dbReference type="ARBA" id="ARBA00009765"/>
    </source>
</evidence>
<keyword evidence="5 7" id="KW-0472">Membrane</keyword>
<dbReference type="InterPro" id="IPR045861">
    <property type="entry name" value="CorA_cytoplasmic_dom"/>
</dbReference>
<evidence type="ECO:0000256" key="5">
    <source>
        <dbReference type="ARBA" id="ARBA00023136"/>
    </source>
</evidence>
<dbReference type="InterPro" id="IPR002523">
    <property type="entry name" value="MgTranspt_CorA/ZnTranspt_ZntB"/>
</dbReference>
<evidence type="ECO:0008006" key="9">
    <source>
        <dbReference type="Google" id="ProtNLM"/>
    </source>
</evidence>
<dbReference type="Pfam" id="PF01544">
    <property type="entry name" value="CorA"/>
    <property type="match status" value="1"/>
</dbReference>
<evidence type="ECO:0000313" key="8">
    <source>
        <dbReference type="EMBL" id="SPC74941.1"/>
    </source>
</evidence>
<feature type="region of interest" description="Disordered" evidence="6">
    <location>
        <begin position="1"/>
        <end position="34"/>
    </location>
</feature>
<keyword evidence="3 7" id="KW-0812">Transmembrane</keyword>
<accession>A0A2N9EJP4</accession>
<dbReference type="GO" id="GO:0016020">
    <property type="term" value="C:membrane"/>
    <property type="evidence" value="ECO:0007669"/>
    <property type="project" value="UniProtKB-SubCell"/>
</dbReference>
<dbReference type="PANTHER" id="PTHR46950:SF2">
    <property type="entry name" value="MAGNESIUM TRANSPORTER CORA-LIKE FAMILY PROTEIN"/>
    <property type="match status" value="1"/>
</dbReference>
<evidence type="ECO:0000256" key="1">
    <source>
        <dbReference type="ARBA" id="ARBA00004141"/>
    </source>
</evidence>
<feature type="transmembrane region" description="Helical" evidence="7">
    <location>
        <begin position="440"/>
        <end position="460"/>
    </location>
</feature>
<name>A0A2N9EJP4_FAGSY</name>
<comment type="similarity">
    <text evidence="2">Belongs to the CorA metal ion transporter (MIT) (TC 1.A.35) family.</text>
</comment>
<proteinExistence type="inferred from homology"/>
<dbReference type="Gene3D" id="1.20.58.340">
    <property type="entry name" value="Magnesium transport protein CorA, transmembrane region"/>
    <property type="match status" value="1"/>
</dbReference>
<feature type="compositionally biased region" description="Basic and acidic residues" evidence="6">
    <location>
        <begin position="1"/>
        <end position="11"/>
    </location>
</feature>
<comment type="subcellular location">
    <subcellularLocation>
        <location evidence="1">Membrane</location>
        <topology evidence="1">Multi-pass membrane protein</topology>
    </subcellularLocation>
</comment>
<organism evidence="8">
    <name type="scientific">Fagus sylvatica</name>
    <name type="common">Beechnut</name>
    <dbReference type="NCBI Taxonomy" id="28930"/>
    <lineage>
        <taxon>Eukaryota</taxon>
        <taxon>Viridiplantae</taxon>
        <taxon>Streptophyta</taxon>
        <taxon>Embryophyta</taxon>
        <taxon>Tracheophyta</taxon>
        <taxon>Spermatophyta</taxon>
        <taxon>Magnoliopsida</taxon>
        <taxon>eudicotyledons</taxon>
        <taxon>Gunneridae</taxon>
        <taxon>Pentapetalae</taxon>
        <taxon>rosids</taxon>
        <taxon>fabids</taxon>
        <taxon>Fagales</taxon>
        <taxon>Fagaceae</taxon>
        <taxon>Fagus</taxon>
    </lineage>
</organism>
<keyword evidence="4 7" id="KW-1133">Transmembrane helix</keyword>
<dbReference type="InterPro" id="IPR045863">
    <property type="entry name" value="CorA_TM1_TM2"/>
</dbReference>
<evidence type="ECO:0000256" key="3">
    <source>
        <dbReference type="ARBA" id="ARBA00022692"/>
    </source>
</evidence>
<dbReference type="SUPFAM" id="SSF144083">
    <property type="entry name" value="Magnesium transport protein CorA, transmembrane region"/>
    <property type="match status" value="1"/>
</dbReference>
<dbReference type="PANTHER" id="PTHR46950">
    <property type="entry name" value="MAGNESIUM TRANSPORTER CORA-LIKE FAMILY PROTEIN"/>
    <property type="match status" value="1"/>
</dbReference>
<dbReference type="GO" id="GO:0046873">
    <property type="term" value="F:metal ion transmembrane transporter activity"/>
    <property type="evidence" value="ECO:0007669"/>
    <property type="project" value="InterPro"/>
</dbReference>
<dbReference type="EMBL" id="OIVN01000136">
    <property type="protein sequence ID" value="SPC74941.1"/>
    <property type="molecule type" value="Genomic_DNA"/>
</dbReference>
<dbReference type="SUPFAM" id="SSF143865">
    <property type="entry name" value="CorA soluble domain-like"/>
    <property type="match status" value="1"/>
</dbReference>
<protein>
    <recommendedName>
        <fullName evidence="9">Magnesium transporter CorA-like family protein</fullName>
    </recommendedName>
</protein>
<evidence type="ECO:0000256" key="7">
    <source>
        <dbReference type="SAM" id="Phobius"/>
    </source>
</evidence>
<evidence type="ECO:0000256" key="4">
    <source>
        <dbReference type="ARBA" id="ARBA00022989"/>
    </source>
</evidence>
<sequence length="507" mass="57242">MEHIISDKDENPATTQGNKRKKPDSNKNYSNKDDMPRNVLWTDGLICAFEFIWGHKNPISSRMMHMPANGQTESSSPRLDGNKLLESSPLNDLRSNEISSFDDNKYSQIIQSSQFHGIERHDGSHWVPIGWTRISELVQNLQMDADLTLRQFESMDDEADLTVADLAAPYWEHPAGPIWWCHVYPGHPSIQAWLSTAQWLHPAVSLALKDESRLISERMKHLLYEVPVRVAGGLLFELLGQSAGDPFVDEDDIPIVLRSWQAQNFLITAMHIKGNVSRINVLGITEVQELLSTGGYNTPRTVHEVIAHLACRLSRWDDRLFRKGIFGVADEIELMFMNRRNQEDMHLFSIILNQEIRKLSTQVIRVKWSLHAREEIVFELLQHLRGNATRNLLEGIRKSTREMIEEQEAVRGRLFTIQDVMQSTVRAWLQDKSLRVTHNLAVFGGCGLVLSIITGLFGINVDGIPGAENTPYAFGLFAATLVCLGVLLIVVGIIYLGLKKPGGEEAG</sequence>
<feature type="transmembrane region" description="Helical" evidence="7">
    <location>
        <begin position="472"/>
        <end position="498"/>
    </location>
</feature>
<gene>
    <name evidence="8" type="ORF">FSB_LOCUS2823</name>
</gene>
<evidence type="ECO:0000256" key="6">
    <source>
        <dbReference type="SAM" id="MobiDB-lite"/>
    </source>
</evidence>